<dbReference type="SUPFAM" id="SSF53955">
    <property type="entry name" value="Lysozyme-like"/>
    <property type="match status" value="1"/>
</dbReference>
<dbReference type="Gene3D" id="1.10.530.10">
    <property type="match status" value="1"/>
</dbReference>
<keyword evidence="3 5" id="KW-0732">Signal</keyword>
<feature type="region of interest" description="Disordered" evidence="4">
    <location>
        <begin position="137"/>
        <end position="158"/>
    </location>
</feature>
<evidence type="ECO:0000256" key="4">
    <source>
        <dbReference type="SAM" id="MobiDB-lite"/>
    </source>
</evidence>
<evidence type="ECO:0000256" key="1">
    <source>
        <dbReference type="ARBA" id="ARBA00007734"/>
    </source>
</evidence>
<dbReference type="AlphaFoldDB" id="A0A1L3ZZD5"/>
<accession>A0A1L3ZZD5</accession>
<dbReference type="InterPro" id="IPR008939">
    <property type="entry name" value="Lytic_TGlycosylase_superhlx_U"/>
</dbReference>
<organism evidence="7 8">
    <name type="scientific">Tardibacter chloracetimidivorans</name>
    <dbReference type="NCBI Taxonomy" id="1921510"/>
    <lineage>
        <taxon>Bacteria</taxon>
        <taxon>Pseudomonadati</taxon>
        <taxon>Pseudomonadota</taxon>
        <taxon>Alphaproteobacteria</taxon>
        <taxon>Sphingomonadales</taxon>
        <taxon>Sphingomonadaceae</taxon>
        <taxon>Tardibacter</taxon>
    </lineage>
</organism>
<feature type="signal peptide" evidence="5">
    <location>
        <begin position="1"/>
        <end position="20"/>
    </location>
</feature>
<evidence type="ECO:0000256" key="5">
    <source>
        <dbReference type="SAM" id="SignalP"/>
    </source>
</evidence>
<dbReference type="CDD" id="cd13401">
    <property type="entry name" value="Slt70-like"/>
    <property type="match status" value="1"/>
</dbReference>
<dbReference type="PANTHER" id="PTHR37423">
    <property type="entry name" value="SOLUBLE LYTIC MUREIN TRANSGLYCOSYLASE-RELATED"/>
    <property type="match status" value="1"/>
</dbReference>
<feature type="chain" id="PRO_5012227959" description="Transglycosylase SLT domain-containing protein" evidence="5">
    <location>
        <begin position="21"/>
        <end position="593"/>
    </location>
</feature>
<comment type="similarity">
    <text evidence="2">Belongs to the virb1 family.</text>
</comment>
<evidence type="ECO:0000256" key="2">
    <source>
        <dbReference type="ARBA" id="ARBA00009387"/>
    </source>
</evidence>
<dbReference type="KEGG" id="sphj:BSL82_06450"/>
<evidence type="ECO:0000256" key="3">
    <source>
        <dbReference type="ARBA" id="ARBA00022729"/>
    </source>
</evidence>
<feature type="domain" description="Transglycosylase SLT" evidence="6">
    <location>
        <begin position="415"/>
        <end position="519"/>
    </location>
</feature>
<dbReference type="STRING" id="1921510.BSL82_06450"/>
<comment type="similarity">
    <text evidence="1">Belongs to the transglycosylase Slt family.</text>
</comment>
<dbReference type="InterPro" id="IPR008258">
    <property type="entry name" value="Transglycosylase_SLT_dom_1"/>
</dbReference>
<name>A0A1L3ZZD5_9SPHN</name>
<dbReference type="EMBL" id="CP018221">
    <property type="protein sequence ID" value="API60987.1"/>
    <property type="molecule type" value="Genomic_DNA"/>
</dbReference>
<dbReference type="SUPFAM" id="SSF48435">
    <property type="entry name" value="Bacterial muramidases"/>
    <property type="match status" value="1"/>
</dbReference>
<sequence>MKKLAIVAACIAAFPSPASADRAQPPAATPGPIIVDGRARVDSRMPDQMTPAQRAAYRRIFTLIRGNQFAAAAAALNTMPSNGLLTGTGWAELWLAAGSPSASAGALSGWLSTNIALPQAERIAALAHRAGVQDVPALPPRRGLQRVGGAGREKPRPARADAATAAFAAHVRPLLMANRVAEAADLLERTSLDSESRTQWTQRIAWAWYNAGDDRRALVLAQKAAGDGGEWSAMANWVAGLSAFRSRQYALAARYFSSVASNAHSGDLAAAGHFWAARAFIASGRPDLVSPRLRSAARHVDSFYGLLARRSLGIEPPPRTPKPDFLLADWKHVDQLPGARRAAALVEIGELGLADRELRHLAMIGPAQNHVALTYLAAKLNLPATQFWLSHNAPAGVTPPIFSRYPAPEWAPSRGWRVDRSLVYAHALQESRFVTDARSHAGARGVMQLMPGTARQIAGTSSLPSDESSLADPSFNIEFGQTYLEELRDSPWTGGLLPKVIAAYNAGPGSVKKWNEELRDGNDPLLFIESIPFVETRHYVEVVLRNYWMYQQGDGADAESLDALAQGMWPRFPGLSGQSAIRVDPVRPVASAN</sequence>
<protein>
    <recommendedName>
        <fullName evidence="6">Transglycosylase SLT domain-containing protein</fullName>
    </recommendedName>
</protein>
<proteinExistence type="inferred from homology"/>
<dbReference type="PANTHER" id="PTHR37423:SF2">
    <property type="entry name" value="MEMBRANE-BOUND LYTIC MUREIN TRANSGLYCOSYLASE C"/>
    <property type="match status" value="1"/>
</dbReference>
<reference evidence="8" key="1">
    <citation type="submission" date="2016-11" db="EMBL/GenBank/DDBJ databases">
        <title>Complete Genome Sequence of alachlor-degrading Sphingomonas sp. strain JJ-A5.</title>
        <authorList>
            <person name="Lee H."/>
            <person name="Ka J.-O."/>
        </authorList>
    </citation>
    <scope>NUCLEOTIDE SEQUENCE [LARGE SCALE GENOMIC DNA]</scope>
    <source>
        <strain evidence="8">JJ-A5</strain>
    </source>
</reference>
<dbReference type="Proteomes" id="UP000182063">
    <property type="component" value="Chromosome"/>
</dbReference>
<dbReference type="InterPro" id="IPR023346">
    <property type="entry name" value="Lysozyme-like_dom_sf"/>
</dbReference>
<evidence type="ECO:0000313" key="7">
    <source>
        <dbReference type="EMBL" id="API60987.1"/>
    </source>
</evidence>
<keyword evidence="8" id="KW-1185">Reference proteome</keyword>
<evidence type="ECO:0000313" key="8">
    <source>
        <dbReference type="Proteomes" id="UP000182063"/>
    </source>
</evidence>
<dbReference type="GO" id="GO:0004553">
    <property type="term" value="F:hydrolase activity, hydrolyzing O-glycosyl compounds"/>
    <property type="evidence" value="ECO:0007669"/>
    <property type="project" value="InterPro"/>
</dbReference>
<gene>
    <name evidence="7" type="ORF">BSL82_06450</name>
</gene>
<evidence type="ECO:0000259" key="6">
    <source>
        <dbReference type="Pfam" id="PF01464"/>
    </source>
</evidence>
<dbReference type="GO" id="GO:0042597">
    <property type="term" value="C:periplasmic space"/>
    <property type="evidence" value="ECO:0007669"/>
    <property type="project" value="InterPro"/>
</dbReference>
<dbReference type="Pfam" id="PF01464">
    <property type="entry name" value="SLT"/>
    <property type="match status" value="1"/>
</dbReference>